<sequence>MSAERTQHNARLFGQVAPTYDRLGFLTLAARHLAARTPIRAGDHVLDVACGTGTVALALAERVGPQGTVTGTDLAPEMVEVARRKGVGAVNLRFEVADGAALPFPDATFDVVTCAAGLFFLPDMTAALREWRRVLRPGGRVVFSTFGRGLLGDLPGLWRERLAGDGVKPGAPPLGRVPTPAAALDLLRGAGFTQAEAELTRLEYVLPGAGARWADIQAGLEGAPLATFPEARRAELRAAHLAELSPLFAGGPVTVPIPVIVARGIRAAG</sequence>
<dbReference type="Proteomes" id="UP001597475">
    <property type="component" value="Unassembled WGS sequence"/>
</dbReference>
<dbReference type="RefSeq" id="WP_386842249.1">
    <property type="nucleotide sequence ID" value="NZ_JBHUMK010000007.1"/>
</dbReference>
<evidence type="ECO:0000256" key="1">
    <source>
        <dbReference type="ARBA" id="ARBA00022603"/>
    </source>
</evidence>
<keyword evidence="6" id="KW-1185">Reference proteome</keyword>
<organism evidence="5 6">
    <name type="scientific">Deinococcus taklimakanensis</name>
    <dbReference type="NCBI Taxonomy" id="536443"/>
    <lineage>
        <taxon>Bacteria</taxon>
        <taxon>Thermotogati</taxon>
        <taxon>Deinococcota</taxon>
        <taxon>Deinococci</taxon>
        <taxon>Deinococcales</taxon>
        <taxon>Deinococcaceae</taxon>
        <taxon>Deinococcus</taxon>
    </lineage>
</organism>
<dbReference type="Gene3D" id="3.40.50.150">
    <property type="entry name" value="Vaccinia Virus protein VP39"/>
    <property type="match status" value="1"/>
</dbReference>
<feature type="domain" description="Methyltransferase" evidence="4">
    <location>
        <begin position="45"/>
        <end position="139"/>
    </location>
</feature>
<dbReference type="GO" id="GO:0008168">
    <property type="term" value="F:methyltransferase activity"/>
    <property type="evidence" value="ECO:0007669"/>
    <property type="project" value="UniProtKB-KW"/>
</dbReference>
<keyword evidence="1 5" id="KW-0489">Methyltransferase</keyword>
<evidence type="ECO:0000313" key="5">
    <source>
        <dbReference type="EMBL" id="MFD2608050.1"/>
    </source>
</evidence>
<evidence type="ECO:0000313" key="6">
    <source>
        <dbReference type="Proteomes" id="UP001597475"/>
    </source>
</evidence>
<gene>
    <name evidence="5" type="ORF">ACFSR9_01160</name>
</gene>
<accession>A0ABW5NZ33</accession>
<dbReference type="SUPFAM" id="SSF53335">
    <property type="entry name" value="S-adenosyl-L-methionine-dependent methyltransferases"/>
    <property type="match status" value="1"/>
</dbReference>
<dbReference type="PROSITE" id="PS51608">
    <property type="entry name" value="SAM_MT_UBIE"/>
    <property type="match status" value="1"/>
</dbReference>
<dbReference type="Pfam" id="PF13649">
    <property type="entry name" value="Methyltransf_25"/>
    <property type="match status" value="1"/>
</dbReference>
<dbReference type="InterPro" id="IPR041698">
    <property type="entry name" value="Methyltransf_25"/>
</dbReference>
<reference evidence="6" key="1">
    <citation type="journal article" date="2019" name="Int. J. Syst. Evol. Microbiol.">
        <title>The Global Catalogue of Microorganisms (GCM) 10K type strain sequencing project: providing services to taxonomists for standard genome sequencing and annotation.</title>
        <authorList>
            <consortium name="The Broad Institute Genomics Platform"/>
            <consortium name="The Broad Institute Genome Sequencing Center for Infectious Disease"/>
            <person name="Wu L."/>
            <person name="Ma J."/>
        </authorList>
    </citation>
    <scope>NUCLEOTIDE SEQUENCE [LARGE SCALE GENOMIC DNA]</scope>
    <source>
        <strain evidence="6">KCTC 33842</strain>
    </source>
</reference>
<evidence type="ECO:0000256" key="2">
    <source>
        <dbReference type="ARBA" id="ARBA00022679"/>
    </source>
</evidence>
<dbReference type="PANTHER" id="PTHR43591:SF24">
    <property type="entry name" value="2-METHOXY-6-POLYPRENYL-1,4-BENZOQUINOL METHYLASE, MITOCHONDRIAL"/>
    <property type="match status" value="1"/>
</dbReference>
<dbReference type="GO" id="GO:0032259">
    <property type="term" value="P:methylation"/>
    <property type="evidence" value="ECO:0007669"/>
    <property type="project" value="UniProtKB-KW"/>
</dbReference>
<dbReference type="CDD" id="cd02440">
    <property type="entry name" value="AdoMet_MTases"/>
    <property type="match status" value="1"/>
</dbReference>
<dbReference type="InterPro" id="IPR029063">
    <property type="entry name" value="SAM-dependent_MTases_sf"/>
</dbReference>
<dbReference type="PANTHER" id="PTHR43591">
    <property type="entry name" value="METHYLTRANSFERASE"/>
    <property type="match status" value="1"/>
</dbReference>
<dbReference type="EMBL" id="JBHUMK010000007">
    <property type="protein sequence ID" value="MFD2608050.1"/>
    <property type="molecule type" value="Genomic_DNA"/>
</dbReference>
<dbReference type="InterPro" id="IPR004033">
    <property type="entry name" value="UbiE/COQ5_MeTrFase"/>
</dbReference>
<name>A0ABW5NZ33_9DEIO</name>
<protein>
    <submittedName>
        <fullName evidence="5">Methyltransferase domain-containing protein</fullName>
    </submittedName>
</protein>
<keyword evidence="2" id="KW-0808">Transferase</keyword>
<comment type="caution">
    <text evidence="5">The sequence shown here is derived from an EMBL/GenBank/DDBJ whole genome shotgun (WGS) entry which is preliminary data.</text>
</comment>
<evidence type="ECO:0000259" key="4">
    <source>
        <dbReference type="Pfam" id="PF13649"/>
    </source>
</evidence>
<evidence type="ECO:0000256" key="3">
    <source>
        <dbReference type="ARBA" id="ARBA00022691"/>
    </source>
</evidence>
<keyword evidence="3" id="KW-0949">S-adenosyl-L-methionine</keyword>
<proteinExistence type="predicted"/>